<evidence type="ECO:0000259" key="4">
    <source>
        <dbReference type="PROSITE" id="PS50053"/>
    </source>
</evidence>
<evidence type="ECO:0000256" key="2">
    <source>
        <dbReference type="ARBA" id="ARBA00023186"/>
    </source>
</evidence>
<dbReference type="InterPro" id="IPR029071">
    <property type="entry name" value="Ubiquitin-like_domsf"/>
</dbReference>
<evidence type="ECO:0000313" key="7">
    <source>
        <dbReference type="Proteomes" id="UP001159405"/>
    </source>
</evidence>
<evidence type="ECO:0000256" key="1">
    <source>
        <dbReference type="ARBA" id="ARBA00022374"/>
    </source>
</evidence>
<dbReference type="InterPro" id="IPR039773">
    <property type="entry name" value="BAG_chaperone_regulator"/>
</dbReference>
<comment type="caution">
    <text evidence="6">The sequence shown here is derived from an EMBL/GenBank/DDBJ whole genome shotgun (WGS) entry which is preliminary data.</text>
</comment>
<dbReference type="SUPFAM" id="SSF54236">
    <property type="entry name" value="Ubiquitin-like"/>
    <property type="match status" value="1"/>
</dbReference>
<dbReference type="InterPro" id="IPR036533">
    <property type="entry name" value="BAG_dom_sf"/>
</dbReference>
<dbReference type="PANTHER" id="PTHR12329:SF16">
    <property type="entry name" value="BAG FAMILY MOLECULAR CHAPERONE REGULATOR 1"/>
    <property type="match status" value="1"/>
</dbReference>
<evidence type="ECO:0000259" key="5">
    <source>
        <dbReference type="PROSITE" id="PS51035"/>
    </source>
</evidence>
<reference evidence="6 7" key="1">
    <citation type="submission" date="2022-05" db="EMBL/GenBank/DDBJ databases">
        <authorList>
            <consortium name="Genoscope - CEA"/>
            <person name="William W."/>
        </authorList>
    </citation>
    <scope>NUCLEOTIDE SEQUENCE [LARGE SCALE GENOMIC DNA]</scope>
</reference>
<dbReference type="PANTHER" id="PTHR12329">
    <property type="entry name" value="BCL2-ASSOCIATED ATHANOGENE"/>
    <property type="match status" value="1"/>
</dbReference>
<gene>
    <name evidence="6" type="ORF">PLOB_00012824</name>
</gene>
<sequence length="199" mass="22356">MADDEVLQLTLVHGSRKYPVELLIKEDGGPTVEDLANFAAQAAEVPRGSQRLIFKGRQSLTEFAKPLMTFGIKRGSKVMLIGKKFDPLEEENMKKILATEKMADNIEKRLTEHQEEVSGIEKGYLQAELIPKALEKLSRKLKGINEEFMKTLESLDALIIDASLQQAKGKKKSLIQRIQVLLDKTDETSSKIESLRDTC</sequence>
<dbReference type="SUPFAM" id="SSF63491">
    <property type="entry name" value="BAG domain"/>
    <property type="match status" value="1"/>
</dbReference>
<dbReference type="EMBL" id="CALNXK010000171">
    <property type="protein sequence ID" value="CAH3172219.1"/>
    <property type="molecule type" value="Genomic_DNA"/>
</dbReference>
<protein>
    <recommendedName>
        <fullName evidence="1">BAG family molecular chaperone regulator 1</fullName>
    </recommendedName>
</protein>
<dbReference type="Gene3D" id="1.20.58.120">
    <property type="entry name" value="BAG domain"/>
    <property type="match status" value="1"/>
</dbReference>
<name>A0ABN8R440_9CNID</name>
<dbReference type="InterPro" id="IPR003103">
    <property type="entry name" value="BAG_domain"/>
</dbReference>
<dbReference type="SMART" id="SM00264">
    <property type="entry name" value="BAG"/>
    <property type="match status" value="1"/>
</dbReference>
<dbReference type="InterPro" id="IPR000626">
    <property type="entry name" value="Ubiquitin-like_dom"/>
</dbReference>
<organism evidence="6 7">
    <name type="scientific">Porites lobata</name>
    <dbReference type="NCBI Taxonomy" id="104759"/>
    <lineage>
        <taxon>Eukaryota</taxon>
        <taxon>Metazoa</taxon>
        <taxon>Cnidaria</taxon>
        <taxon>Anthozoa</taxon>
        <taxon>Hexacorallia</taxon>
        <taxon>Scleractinia</taxon>
        <taxon>Fungiina</taxon>
        <taxon>Poritidae</taxon>
        <taxon>Porites</taxon>
    </lineage>
</organism>
<dbReference type="Gene3D" id="3.10.20.90">
    <property type="entry name" value="Phosphatidylinositol 3-kinase Catalytic Subunit, Chain A, domain 1"/>
    <property type="match status" value="1"/>
</dbReference>
<evidence type="ECO:0000313" key="6">
    <source>
        <dbReference type="EMBL" id="CAH3172219.1"/>
    </source>
</evidence>
<evidence type="ECO:0000256" key="3">
    <source>
        <dbReference type="SAM" id="Coils"/>
    </source>
</evidence>
<feature type="domain" description="Ubiquitin-like" evidence="4">
    <location>
        <begin position="7"/>
        <end position="87"/>
    </location>
</feature>
<accession>A0ABN8R440</accession>
<feature type="domain" description="BAG" evidence="5">
    <location>
        <begin position="106"/>
        <end position="189"/>
    </location>
</feature>
<dbReference type="PROSITE" id="PS51035">
    <property type="entry name" value="BAG"/>
    <property type="match status" value="1"/>
</dbReference>
<proteinExistence type="predicted"/>
<dbReference type="Pfam" id="PF02179">
    <property type="entry name" value="BAG"/>
    <property type="match status" value="1"/>
</dbReference>
<keyword evidence="2" id="KW-0143">Chaperone</keyword>
<dbReference type="Proteomes" id="UP001159405">
    <property type="component" value="Unassembled WGS sequence"/>
</dbReference>
<keyword evidence="7" id="KW-1185">Reference proteome</keyword>
<feature type="coiled-coil region" evidence="3">
    <location>
        <begin position="96"/>
        <end position="123"/>
    </location>
</feature>
<keyword evidence="3" id="KW-0175">Coiled coil</keyword>
<dbReference type="PROSITE" id="PS50053">
    <property type="entry name" value="UBIQUITIN_2"/>
    <property type="match status" value="1"/>
</dbReference>